<evidence type="ECO:0000256" key="2">
    <source>
        <dbReference type="ARBA" id="ARBA00022723"/>
    </source>
</evidence>
<evidence type="ECO:0000259" key="5">
    <source>
        <dbReference type="PROSITE" id="PS50048"/>
    </source>
</evidence>
<dbReference type="SMART" id="SM00906">
    <property type="entry name" value="Fungal_trans"/>
    <property type="match status" value="1"/>
</dbReference>
<name>A0A1J7IXL6_9PEZI</name>
<dbReference type="GO" id="GO:0005634">
    <property type="term" value="C:nucleus"/>
    <property type="evidence" value="ECO:0007669"/>
    <property type="project" value="UniProtKB-SubCell"/>
</dbReference>
<feature type="compositionally biased region" description="Polar residues" evidence="4">
    <location>
        <begin position="130"/>
        <end position="145"/>
    </location>
</feature>
<dbReference type="InParanoid" id="A0A1J7IXL6"/>
<dbReference type="AlphaFoldDB" id="A0A1J7IXL6"/>
<dbReference type="SUPFAM" id="SSF57701">
    <property type="entry name" value="Zn2/Cys6 DNA-binding domain"/>
    <property type="match status" value="1"/>
</dbReference>
<dbReference type="Gene3D" id="4.10.240.10">
    <property type="entry name" value="Zn(2)-C6 fungal-type DNA-binding domain"/>
    <property type="match status" value="1"/>
</dbReference>
<dbReference type="PROSITE" id="PS50048">
    <property type="entry name" value="ZN2_CY6_FUNGAL_2"/>
    <property type="match status" value="1"/>
</dbReference>
<dbReference type="GO" id="GO:0006351">
    <property type="term" value="P:DNA-templated transcription"/>
    <property type="evidence" value="ECO:0007669"/>
    <property type="project" value="InterPro"/>
</dbReference>
<feature type="compositionally biased region" description="Low complexity" evidence="4">
    <location>
        <begin position="1"/>
        <end position="14"/>
    </location>
</feature>
<dbReference type="GO" id="GO:0003677">
    <property type="term" value="F:DNA binding"/>
    <property type="evidence" value="ECO:0007669"/>
    <property type="project" value="InterPro"/>
</dbReference>
<dbReference type="PANTHER" id="PTHR31001:SF45">
    <property type="entry name" value="ZN(II)2CYS6 TRANSCRIPTION FACTOR (EUROFUNG)"/>
    <property type="match status" value="1"/>
</dbReference>
<feature type="domain" description="Zn(2)-C6 fungal-type" evidence="5">
    <location>
        <begin position="39"/>
        <end position="68"/>
    </location>
</feature>
<dbReference type="InterPro" id="IPR007219">
    <property type="entry name" value="XnlR_reg_dom"/>
</dbReference>
<dbReference type="GO" id="GO:0008270">
    <property type="term" value="F:zinc ion binding"/>
    <property type="evidence" value="ECO:0007669"/>
    <property type="project" value="InterPro"/>
</dbReference>
<dbReference type="InterPro" id="IPR050613">
    <property type="entry name" value="Sec_Metabolite_Reg"/>
</dbReference>
<evidence type="ECO:0000313" key="6">
    <source>
        <dbReference type="EMBL" id="OIW32230.1"/>
    </source>
</evidence>
<dbReference type="InterPro" id="IPR036864">
    <property type="entry name" value="Zn2-C6_fun-type_DNA-bd_sf"/>
</dbReference>
<organism evidence="6 7">
    <name type="scientific">Coniochaeta ligniaria NRRL 30616</name>
    <dbReference type="NCBI Taxonomy" id="1408157"/>
    <lineage>
        <taxon>Eukaryota</taxon>
        <taxon>Fungi</taxon>
        <taxon>Dikarya</taxon>
        <taxon>Ascomycota</taxon>
        <taxon>Pezizomycotina</taxon>
        <taxon>Sordariomycetes</taxon>
        <taxon>Sordariomycetidae</taxon>
        <taxon>Coniochaetales</taxon>
        <taxon>Coniochaetaceae</taxon>
        <taxon>Coniochaeta</taxon>
    </lineage>
</organism>
<feature type="region of interest" description="Disordered" evidence="4">
    <location>
        <begin position="651"/>
        <end position="726"/>
    </location>
</feature>
<dbReference type="OrthoDB" id="2269373at2759"/>
<gene>
    <name evidence="6" type="ORF">CONLIGDRAFT_612692</name>
</gene>
<dbReference type="InterPro" id="IPR001138">
    <property type="entry name" value="Zn2Cys6_DnaBD"/>
</dbReference>
<dbReference type="CDD" id="cd00067">
    <property type="entry name" value="GAL4"/>
    <property type="match status" value="1"/>
</dbReference>
<dbReference type="EMBL" id="KV875095">
    <property type="protein sequence ID" value="OIW32230.1"/>
    <property type="molecule type" value="Genomic_DNA"/>
</dbReference>
<dbReference type="GO" id="GO:0000981">
    <property type="term" value="F:DNA-binding transcription factor activity, RNA polymerase II-specific"/>
    <property type="evidence" value="ECO:0007669"/>
    <property type="project" value="InterPro"/>
</dbReference>
<protein>
    <recommendedName>
        <fullName evidence="5">Zn(2)-C6 fungal-type domain-containing protein</fullName>
    </recommendedName>
</protein>
<comment type="subcellular location">
    <subcellularLocation>
        <location evidence="1">Nucleus</location>
    </subcellularLocation>
</comment>
<feature type="region of interest" description="Disordered" evidence="4">
    <location>
        <begin position="122"/>
        <end position="166"/>
    </location>
</feature>
<feature type="region of interest" description="Disordered" evidence="4">
    <location>
        <begin position="1"/>
        <end position="23"/>
    </location>
</feature>
<proteinExistence type="predicted"/>
<sequence length="798" mass="86891">MDPGSDPAAAGPPSTDRLPAVPQGQIPDHLVMKLTRGHSCVLCQQRKVRCDKQKPCANCVKAQVECKVVPPQPPRRRRKKPHERDLIERLKKYESLLAQHGVNFEPIADDFKASDNADDIADLGQDLSGLKTSPESSAPTDYNQGDNDEKSYRHTDAIDSSDDEFEGPTIHHAFDAMFGDGDTFPFTVGGTQSSVTNSHPSAIQILQLWQIYISNVNPLLKISHVPTLQGQIIGAGANPAKIPRPLEALMFGIYFMALTSMKEEEVQSMFGEDRNVLLSKYHTAAQQALVNAGFMRSTEVMVLQAYTLYLLGVRQYTDPRTLFCLIGIAVRIATRLGLHRDGAQFGISPFDTEIRRRLWWQIVMFDKRIAEITGSSVTALSSSGGDCRLPLNINDTDLNTHAKDPPASYHGPTEMLFALTRIEMTVAAAPNGIRPNPSAPMGNKPRVHYSPSPSSPDLVTHVANVNLPQDLDGYCNYIESVYLKQCDPKIPLHFFTLMMTRQALCKLRVIDFMCRGISTDTLEQPERDALFAEAIRTIEYDNELLSNDAITGFSWYMNMHFPFPAYIFLMSELRARKTGDMAERAWDIMLENHERRGLMRNLRSPMHITFGNMFVKAWDAREAAEAAMGNQLQPPKLVVMLRQHMARVNPKRGANAGAGSRDGGQGAMGVGGGNGGQQGYGQQPLAGPAPGSSASPSVGMTSSSAGYGSGKQVPEAPMGTETMGGGGMPLNDNNMMFGGFDGVNPFLGGGGPMADGDFGQMDWSHYMLQFNFGGGYGGGVGNGWPVPPAGHPPGGPGT</sequence>
<dbReference type="Pfam" id="PF04082">
    <property type="entry name" value="Fungal_trans"/>
    <property type="match status" value="1"/>
</dbReference>
<reference evidence="6 7" key="1">
    <citation type="submission" date="2016-10" db="EMBL/GenBank/DDBJ databases">
        <title>Draft genome sequence of Coniochaeta ligniaria NRRL30616, a lignocellulolytic fungus for bioabatement of inhibitors in plant biomass hydrolysates.</title>
        <authorList>
            <consortium name="DOE Joint Genome Institute"/>
            <person name="Jimenez D.J."/>
            <person name="Hector R.E."/>
            <person name="Riley R."/>
            <person name="Sun H."/>
            <person name="Grigoriev I.V."/>
            <person name="Van Elsas J.D."/>
            <person name="Nichols N.N."/>
        </authorList>
    </citation>
    <scope>NUCLEOTIDE SEQUENCE [LARGE SCALE GENOMIC DNA]</scope>
    <source>
        <strain evidence="6 7">NRRL 30616</strain>
    </source>
</reference>
<evidence type="ECO:0000256" key="4">
    <source>
        <dbReference type="SAM" id="MobiDB-lite"/>
    </source>
</evidence>
<keyword evidence="2" id="KW-0479">Metal-binding</keyword>
<keyword evidence="7" id="KW-1185">Reference proteome</keyword>
<dbReference type="Proteomes" id="UP000182658">
    <property type="component" value="Unassembled WGS sequence"/>
</dbReference>
<evidence type="ECO:0000256" key="3">
    <source>
        <dbReference type="ARBA" id="ARBA00023242"/>
    </source>
</evidence>
<feature type="region of interest" description="Disordered" evidence="4">
    <location>
        <begin position="430"/>
        <end position="453"/>
    </location>
</feature>
<evidence type="ECO:0000256" key="1">
    <source>
        <dbReference type="ARBA" id="ARBA00004123"/>
    </source>
</evidence>
<keyword evidence="3" id="KW-0539">Nucleus</keyword>
<feature type="compositionally biased region" description="Low complexity" evidence="4">
    <location>
        <begin position="680"/>
        <end position="699"/>
    </location>
</feature>
<dbReference type="PANTHER" id="PTHR31001">
    <property type="entry name" value="UNCHARACTERIZED TRANSCRIPTIONAL REGULATORY PROTEIN"/>
    <property type="match status" value="1"/>
</dbReference>
<accession>A0A1J7IXL6</accession>
<dbReference type="SMART" id="SM00066">
    <property type="entry name" value="GAL4"/>
    <property type="match status" value="1"/>
</dbReference>
<dbReference type="CDD" id="cd12148">
    <property type="entry name" value="fungal_TF_MHR"/>
    <property type="match status" value="1"/>
</dbReference>
<feature type="compositionally biased region" description="Gly residues" evidence="4">
    <location>
        <begin position="660"/>
        <end position="679"/>
    </location>
</feature>
<feature type="compositionally biased region" description="Basic and acidic residues" evidence="4">
    <location>
        <begin position="147"/>
        <end position="157"/>
    </location>
</feature>
<dbReference type="Pfam" id="PF00172">
    <property type="entry name" value="Zn_clus"/>
    <property type="match status" value="1"/>
</dbReference>
<dbReference type="STRING" id="1408157.A0A1J7IXL6"/>
<evidence type="ECO:0000313" key="7">
    <source>
        <dbReference type="Proteomes" id="UP000182658"/>
    </source>
</evidence>